<gene>
    <name evidence="2" type="ORF">SPAPADRAFT_156278</name>
</gene>
<dbReference type="AlphaFoldDB" id="G3ATC2"/>
<reference evidence="2 3" key="1">
    <citation type="journal article" date="2011" name="Proc. Natl. Acad. Sci. U.S.A.">
        <title>Comparative genomics of xylose-fermenting fungi for enhanced biofuel production.</title>
        <authorList>
            <person name="Wohlbach D.J."/>
            <person name="Kuo A."/>
            <person name="Sato T.K."/>
            <person name="Potts K.M."/>
            <person name="Salamov A.A."/>
            <person name="LaButti K.M."/>
            <person name="Sun H."/>
            <person name="Clum A."/>
            <person name="Pangilinan J.L."/>
            <person name="Lindquist E.A."/>
            <person name="Lucas S."/>
            <person name="Lapidus A."/>
            <person name="Jin M."/>
            <person name="Gunawan C."/>
            <person name="Balan V."/>
            <person name="Dale B.E."/>
            <person name="Jeffries T.W."/>
            <person name="Zinkel R."/>
            <person name="Barry K.W."/>
            <person name="Grigoriev I.V."/>
            <person name="Gasch A.P."/>
        </authorList>
    </citation>
    <scope>NUCLEOTIDE SEQUENCE [LARGE SCALE GENOMIC DNA]</scope>
    <source>
        <strain evidence="3">NRRL Y-27907 / 11-Y1</strain>
    </source>
</reference>
<dbReference type="PANTHER" id="PTHR10334">
    <property type="entry name" value="CYSTEINE-RICH SECRETORY PROTEIN-RELATED"/>
    <property type="match status" value="1"/>
</dbReference>
<dbReference type="HOGENOM" id="CLU_035730_8_1_1"/>
<dbReference type="GO" id="GO:0005576">
    <property type="term" value="C:extracellular region"/>
    <property type="evidence" value="ECO:0007669"/>
    <property type="project" value="InterPro"/>
</dbReference>
<dbReference type="EMBL" id="GL996504">
    <property type="protein sequence ID" value="EGW30885.1"/>
    <property type="molecule type" value="Genomic_DNA"/>
</dbReference>
<dbReference type="SMART" id="SM00198">
    <property type="entry name" value="SCP"/>
    <property type="match status" value="1"/>
</dbReference>
<dbReference type="OrthoDB" id="337038at2759"/>
<dbReference type="RefSeq" id="XP_007376918.1">
    <property type="nucleotide sequence ID" value="XM_007376856.1"/>
</dbReference>
<dbReference type="InterPro" id="IPR001283">
    <property type="entry name" value="CRISP-related"/>
</dbReference>
<dbReference type="PRINTS" id="PR00837">
    <property type="entry name" value="V5TPXLIKE"/>
</dbReference>
<dbReference type="GeneID" id="18871048"/>
<dbReference type="InterPro" id="IPR018244">
    <property type="entry name" value="Allrgn_V5/Tpx1_CS"/>
</dbReference>
<dbReference type="InterPro" id="IPR014044">
    <property type="entry name" value="CAP_dom"/>
</dbReference>
<accession>G3ATC2</accession>
<evidence type="ECO:0000313" key="2">
    <source>
        <dbReference type="EMBL" id="EGW30885.1"/>
    </source>
</evidence>
<sequence length="145" mass="16468">MYDYKGPYALNKTFQEEMLLDHNRKRARHGVDPLKWSANCFNFASAYASQYDCSGKLIHSGGSFGENLAYGYTPLGAMNAWYKEGEEYIYGTESIYNHFTAIVWKSTTEVACAYRQCPRARYIICSYSPHGNVIGHSTMNVFAPL</sequence>
<protein>
    <recommendedName>
        <fullName evidence="1">SCP domain-containing protein</fullName>
    </recommendedName>
</protein>
<dbReference type="Gene3D" id="3.40.33.10">
    <property type="entry name" value="CAP"/>
    <property type="match status" value="1"/>
</dbReference>
<dbReference type="InParanoid" id="G3ATC2"/>
<dbReference type="PROSITE" id="PS01010">
    <property type="entry name" value="CRISP_2"/>
    <property type="match status" value="1"/>
</dbReference>
<dbReference type="KEGG" id="spaa:SPAPADRAFT_156278"/>
<name>G3ATC2_SPAPN</name>
<dbReference type="Proteomes" id="UP000000709">
    <property type="component" value="Unassembled WGS sequence"/>
</dbReference>
<evidence type="ECO:0000259" key="1">
    <source>
        <dbReference type="SMART" id="SM00198"/>
    </source>
</evidence>
<dbReference type="eggNOG" id="KOG3017">
    <property type="taxonomic scope" value="Eukaryota"/>
</dbReference>
<dbReference type="InterPro" id="IPR035940">
    <property type="entry name" value="CAP_sf"/>
</dbReference>
<dbReference type="Pfam" id="PF00188">
    <property type="entry name" value="CAP"/>
    <property type="match status" value="1"/>
</dbReference>
<feature type="domain" description="SCP" evidence="1">
    <location>
        <begin position="13"/>
        <end position="135"/>
    </location>
</feature>
<dbReference type="SUPFAM" id="SSF55797">
    <property type="entry name" value="PR-1-like"/>
    <property type="match status" value="1"/>
</dbReference>
<organism evidence="3">
    <name type="scientific">Spathaspora passalidarum (strain NRRL Y-27907 / 11-Y1)</name>
    <dbReference type="NCBI Taxonomy" id="619300"/>
    <lineage>
        <taxon>Eukaryota</taxon>
        <taxon>Fungi</taxon>
        <taxon>Dikarya</taxon>
        <taxon>Ascomycota</taxon>
        <taxon>Saccharomycotina</taxon>
        <taxon>Pichiomycetes</taxon>
        <taxon>Debaryomycetaceae</taxon>
        <taxon>Spathaspora</taxon>
    </lineage>
</organism>
<evidence type="ECO:0000313" key="3">
    <source>
        <dbReference type="Proteomes" id="UP000000709"/>
    </source>
</evidence>
<proteinExistence type="predicted"/>
<keyword evidence="3" id="KW-1185">Reference proteome</keyword>
<dbReference type="OMA" id="NPGHYEQ"/>